<dbReference type="KEGG" id="sch:Sphch_2410"/>
<protein>
    <recommendedName>
        <fullName evidence="4">Phage abortive infection protein</fullName>
    </recommendedName>
</protein>
<evidence type="ECO:0000313" key="3">
    <source>
        <dbReference type="Proteomes" id="UP000007150"/>
    </source>
</evidence>
<name>F6EYB8_SPHCR</name>
<accession>F6EYB8</accession>
<evidence type="ECO:0000313" key="2">
    <source>
        <dbReference type="EMBL" id="AEG50071.1"/>
    </source>
</evidence>
<dbReference type="InterPro" id="IPR031709">
    <property type="entry name" value="PutAbiC"/>
</dbReference>
<sequence precursor="true">MDWLKQHGGVLAAGVFILIWALIVLASGQGWNPSGIGWNFENTAQLGDSFGVLSSIMAAIAAYFAFRTYRSAQEDVARLEQRAAEPSFLNLLERRYDVLDRVFISRTRFRPTTGADTQEWQGQGALNRIATTIRRQGEHEKQPLSNLYLNAVKGASGLSNLFRFTYHIVAYADRQFSKIPTSEPMTKADSAYQYVRLLRAQMSDAELLLMALNCAFGPGHDKFKPLVERYALLHNINQSDMAQFGLTDLFAATAFGLELKDRVRNDAPLPIEAELEDALDI</sequence>
<reference evidence="2 3" key="1">
    <citation type="submission" date="2011-05" db="EMBL/GenBank/DDBJ databases">
        <title>Complete sequence of chromosome 1 of Sphingobium chlorophenolicum L-1.</title>
        <authorList>
            <consortium name="US DOE Joint Genome Institute"/>
            <person name="Lucas S."/>
            <person name="Han J."/>
            <person name="Lapidus A."/>
            <person name="Cheng J.-F."/>
            <person name="Goodwin L."/>
            <person name="Pitluck S."/>
            <person name="Peters L."/>
            <person name="Daligault H."/>
            <person name="Han C."/>
            <person name="Tapia R."/>
            <person name="Land M."/>
            <person name="Hauser L."/>
            <person name="Kyrpides N."/>
            <person name="Ivanova N."/>
            <person name="Pagani I."/>
            <person name="Turner P."/>
            <person name="Copley S."/>
            <person name="Woyke T."/>
        </authorList>
    </citation>
    <scope>NUCLEOTIDE SEQUENCE [LARGE SCALE GENOMIC DNA]</scope>
    <source>
        <strain evidence="2 3">L-1</strain>
    </source>
</reference>
<evidence type="ECO:0000256" key="1">
    <source>
        <dbReference type="SAM" id="Phobius"/>
    </source>
</evidence>
<dbReference type="Proteomes" id="UP000007150">
    <property type="component" value="Chromosome 1"/>
</dbReference>
<feature type="transmembrane region" description="Helical" evidence="1">
    <location>
        <begin position="46"/>
        <end position="66"/>
    </location>
</feature>
<dbReference type="EMBL" id="CP002798">
    <property type="protein sequence ID" value="AEG50071.1"/>
    <property type="molecule type" value="Genomic_DNA"/>
</dbReference>
<dbReference type="AlphaFoldDB" id="F6EYB8"/>
<evidence type="ECO:0008006" key="4">
    <source>
        <dbReference type="Google" id="ProtNLM"/>
    </source>
</evidence>
<dbReference type="RefSeq" id="WP_013848311.1">
    <property type="nucleotide sequence ID" value="NC_015593.1"/>
</dbReference>
<keyword evidence="1" id="KW-0812">Transmembrane</keyword>
<dbReference type="Pfam" id="PF16872">
    <property type="entry name" value="putAbiC"/>
    <property type="match status" value="1"/>
</dbReference>
<keyword evidence="3" id="KW-1185">Reference proteome</keyword>
<organism evidence="2 3">
    <name type="scientific">Sphingobium chlorophenolicum L-1</name>
    <dbReference type="NCBI Taxonomy" id="690566"/>
    <lineage>
        <taxon>Bacteria</taxon>
        <taxon>Pseudomonadati</taxon>
        <taxon>Pseudomonadota</taxon>
        <taxon>Alphaproteobacteria</taxon>
        <taxon>Sphingomonadales</taxon>
        <taxon>Sphingomonadaceae</taxon>
        <taxon>Sphingobium</taxon>
    </lineage>
</organism>
<dbReference type="HOGENOM" id="CLU_990094_0_0_5"/>
<gene>
    <name evidence="2" type="ORF">Sphch_2410</name>
</gene>
<dbReference type="STRING" id="690566.Sphch_2410"/>
<proteinExistence type="predicted"/>
<feature type="transmembrane region" description="Helical" evidence="1">
    <location>
        <begin position="7"/>
        <end position="26"/>
    </location>
</feature>
<keyword evidence="1" id="KW-1133">Transmembrane helix</keyword>
<keyword evidence="1" id="KW-0472">Membrane</keyword>